<dbReference type="SUPFAM" id="SSF141673">
    <property type="entry name" value="MOSC N-terminal domain-like"/>
    <property type="match status" value="1"/>
</dbReference>
<dbReference type="EMBL" id="FN653062">
    <property type="protein sequence ID" value="CBY24722.1"/>
    <property type="molecule type" value="Genomic_DNA"/>
</dbReference>
<evidence type="ECO:0000259" key="1">
    <source>
        <dbReference type="PROSITE" id="PS51340"/>
    </source>
</evidence>
<dbReference type="AlphaFoldDB" id="E4XJT6"/>
<dbReference type="Proteomes" id="UP000001307">
    <property type="component" value="Unassembled WGS sequence"/>
</dbReference>
<dbReference type="FunCoup" id="E4XJT6">
    <property type="interactions" value="2"/>
</dbReference>
<feature type="domain" description="MOSC" evidence="1">
    <location>
        <begin position="171"/>
        <end position="320"/>
    </location>
</feature>
<gene>
    <name evidence="2" type="ORF">GSOID_T00012891001</name>
</gene>
<dbReference type="GO" id="GO:0003824">
    <property type="term" value="F:catalytic activity"/>
    <property type="evidence" value="ECO:0007669"/>
    <property type="project" value="InterPro"/>
</dbReference>
<dbReference type="GO" id="GO:0030151">
    <property type="term" value="F:molybdenum ion binding"/>
    <property type="evidence" value="ECO:0007669"/>
    <property type="project" value="InterPro"/>
</dbReference>
<keyword evidence="3" id="KW-1185">Reference proteome</keyword>
<dbReference type="InterPro" id="IPR005303">
    <property type="entry name" value="MOCOS_middle"/>
</dbReference>
<reference evidence="2" key="1">
    <citation type="journal article" date="2010" name="Science">
        <title>Plasticity of animal genome architecture unmasked by rapid evolution of a pelagic tunicate.</title>
        <authorList>
            <person name="Denoeud F."/>
            <person name="Henriet S."/>
            <person name="Mungpakdee S."/>
            <person name="Aury J.M."/>
            <person name="Da Silva C."/>
            <person name="Brinkmann H."/>
            <person name="Mikhaleva J."/>
            <person name="Olsen L.C."/>
            <person name="Jubin C."/>
            <person name="Canestro C."/>
            <person name="Bouquet J.M."/>
            <person name="Danks G."/>
            <person name="Poulain J."/>
            <person name="Campsteijn C."/>
            <person name="Adamski M."/>
            <person name="Cross I."/>
            <person name="Yadetie F."/>
            <person name="Muffato M."/>
            <person name="Louis A."/>
            <person name="Butcher S."/>
            <person name="Tsagkogeorga G."/>
            <person name="Konrad A."/>
            <person name="Singh S."/>
            <person name="Jensen M.F."/>
            <person name="Cong E.H."/>
            <person name="Eikeseth-Otteraa H."/>
            <person name="Noel B."/>
            <person name="Anthouard V."/>
            <person name="Porcel B.M."/>
            <person name="Kachouri-Lafond R."/>
            <person name="Nishino A."/>
            <person name="Ugolini M."/>
            <person name="Chourrout P."/>
            <person name="Nishida H."/>
            <person name="Aasland R."/>
            <person name="Huzurbazar S."/>
            <person name="Westhof E."/>
            <person name="Delsuc F."/>
            <person name="Lehrach H."/>
            <person name="Reinhardt R."/>
            <person name="Weissenbach J."/>
            <person name="Roy S.W."/>
            <person name="Artiguenave F."/>
            <person name="Postlethwait J.H."/>
            <person name="Manak J.R."/>
            <person name="Thompson E.M."/>
            <person name="Jaillon O."/>
            <person name="Du Pasquier L."/>
            <person name="Boudinot P."/>
            <person name="Liberles D.A."/>
            <person name="Volff J.N."/>
            <person name="Philippe H."/>
            <person name="Lenhard B."/>
            <person name="Roest Crollius H."/>
            <person name="Wincker P."/>
            <person name="Chourrout D."/>
        </authorList>
    </citation>
    <scope>NUCLEOTIDE SEQUENCE [LARGE SCALE GENOMIC DNA]</scope>
</reference>
<evidence type="ECO:0000313" key="2">
    <source>
        <dbReference type="EMBL" id="CBY24722.1"/>
    </source>
</evidence>
<protein>
    <recommendedName>
        <fullName evidence="1">MOSC domain-containing protein</fullName>
    </recommendedName>
</protein>
<sequence length="322" mass="36327">MALRISFGYHNSTKDVLKLVGFFEEFVKRSNLQENQDVEWLNQSEVSDSEPVRLQSLYVFPLKSAGALSRDKMRFHENGTPLLDRIYCVASGTSRQVVQGKHLPKLAKIKPRVDSTKPGKIRLHYTGAEDLVVEEDEKEIDENGNKEGISVCETRVCLRKIPMMDCGEKASLWLSKILGRELRLLKISSSIDGLNLQMKSPLLLVTTASLEWLRQKLINNGVKMSVSDLVQRFRPNLLLETNESFVEESWSSLKIGCEELKVQGNCTRCGAVCTNPTKGVREAEPLATLTQNREKTQFGIYVEISNPAMVLKRGDIIQPVFK</sequence>
<evidence type="ECO:0000313" key="3">
    <source>
        <dbReference type="Proteomes" id="UP000001307"/>
    </source>
</evidence>
<dbReference type="PROSITE" id="PS51340">
    <property type="entry name" value="MOSC"/>
    <property type="match status" value="1"/>
</dbReference>
<dbReference type="Pfam" id="PF03473">
    <property type="entry name" value="MOSC"/>
    <property type="match status" value="1"/>
</dbReference>
<dbReference type="InParanoid" id="E4XJT6"/>
<accession>E4XJT6</accession>
<dbReference type="GO" id="GO:0030170">
    <property type="term" value="F:pyridoxal phosphate binding"/>
    <property type="evidence" value="ECO:0007669"/>
    <property type="project" value="InterPro"/>
</dbReference>
<proteinExistence type="predicted"/>
<name>E4XJT6_OIKDI</name>
<organism evidence="2">
    <name type="scientific">Oikopleura dioica</name>
    <name type="common">Tunicate</name>
    <dbReference type="NCBI Taxonomy" id="34765"/>
    <lineage>
        <taxon>Eukaryota</taxon>
        <taxon>Metazoa</taxon>
        <taxon>Chordata</taxon>
        <taxon>Tunicata</taxon>
        <taxon>Appendicularia</taxon>
        <taxon>Copelata</taxon>
        <taxon>Oikopleuridae</taxon>
        <taxon>Oikopleura</taxon>
    </lineage>
</organism>
<dbReference type="InterPro" id="IPR005302">
    <property type="entry name" value="MoCF_Sase_C"/>
</dbReference>
<dbReference type="Pfam" id="PF03476">
    <property type="entry name" value="MOSC_N"/>
    <property type="match status" value="1"/>
</dbReference>
<dbReference type="OrthoDB" id="420046at2759"/>